<feature type="transmembrane region" description="Helical" evidence="1">
    <location>
        <begin position="194"/>
        <end position="212"/>
    </location>
</feature>
<sequence>MEAYKRRCIKRYQYCDLASAIFDGYLVYYIVRQVDITGRSKAMIEIFATWFRIVFVVKVLLHLLVVPVFVFTGSVSKICLTIIPYETESIMPIVLPDAKSSSSEIPTTPSARAVLTYKYTEKAKLLFQTFGLVCFTALLLTLDHYLHRLLDITLMAMWFCAVSSATQLHYVYFRDYSPCRESKQGESELLHPRIKCMWMLYTVTMIAGWSFGNYLALLDWDEPYIFFPNANFIGMCLGHLAAAILTPICSNV</sequence>
<keyword evidence="3" id="KW-1185">Reference proteome</keyword>
<feature type="transmembrane region" description="Helical" evidence="1">
    <location>
        <begin position="125"/>
        <end position="146"/>
    </location>
</feature>
<keyword evidence="1" id="KW-0472">Membrane</keyword>
<feature type="transmembrane region" description="Helical" evidence="1">
    <location>
        <begin position="50"/>
        <end position="71"/>
    </location>
</feature>
<dbReference type="AlphaFoldDB" id="A0A061D6L8"/>
<dbReference type="GeneID" id="24564744"/>
<feature type="transmembrane region" description="Helical" evidence="1">
    <location>
        <begin position="232"/>
        <end position="250"/>
    </location>
</feature>
<feature type="transmembrane region" description="Helical" evidence="1">
    <location>
        <begin position="12"/>
        <end position="30"/>
    </location>
</feature>
<reference evidence="3" key="1">
    <citation type="journal article" date="2014" name="Nucleic Acids Res.">
        <title>The evolutionary dynamics of variant antigen genes in Babesia reveal a history of genomic innovation underlying host-parasite interaction.</title>
        <authorList>
            <person name="Jackson A.P."/>
            <person name="Otto T.D."/>
            <person name="Darby A."/>
            <person name="Ramaprasad A."/>
            <person name="Xia D."/>
            <person name="Echaide I.E."/>
            <person name="Farber M."/>
            <person name="Gahlot S."/>
            <person name="Gamble J."/>
            <person name="Gupta D."/>
            <person name="Gupta Y."/>
            <person name="Jackson L."/>
            <person name="Malandrin L."/>
            <person name="Malas T.B."/>
            <person name="Moussa E."/>
            <person name="Nair M."/>
            <person name="Reid A.J."/>
            <person name="Sanders M."/>
            <person name="Sharma J."/>
            <person name="Tracey A."/>
            <person name="Quail M.A."/>
            <person name="Weir W."/>
            <person name="Wastling J.M."/>
            <person name="Hall N."/>
            <person name="Willadsen P."/>
            <person name="Lingelbach K."/>
            <person name="Shiels B."/>
            <person name="Tait A."/>
            <person name="Berriman M."/>
            <person name="Allred D.R."/>
            <person name="Pain A."/>
        </authorList>
    </citation>
    <scope>NUCLEOTIDE SEQUENCE [LARGE SCALE GENOMIC DNA]</scope>
    <source>
        <strain evidence="3">Bond</strain>
    </source>
</reference>
<name>A0A061D6L8_BABBI</name>
<protein>
    <submittedName>
        <fullName evidence="2">Uncharacterized protein</fullName>
    </submittedName>
</protein>
<organism evidence="2 3">
    <name type="scientific">Babesia bigemina</name>
    <dbReference type="NCBI Taxonomy" id="5866"/>
    <lineage>
        <taxon>Eukaryota</taxon>
        <taxon>Sar</taxon>
        <taxon>Alveolata</taxon>
        <taxon>Apicomplexa</taxon>
        <taxon>Aconoidasida</taxon>
        <taxon>Piroplasmida</taxon>
        <taxon>Babesiidae</taxon>
        <taxon>Babesia</taxon>
    </lineage>
</organism>
<dbReference type="OrthoDB" id="366331at2759"/>
<feature type="transmembrane region" description="Helical" evidence="1">
    <location>
        <begin position="152"/>
        <end position="173"/>
    </location>
</feature>
<dbReference type="EMBL" id="LK391709">
    <property type="protein sequence ID" value="CDR96203.1"/>
    <property type="molecule type" value="Genomic_DNA"/>
</dbReference>
<gene>
    <name evidence="2" type="ORF">BBBOND_0301080</name>
</gene>
<dbReference type="KEGG" id="bbig:BBBOND_0301080"/>
<accession>A0A061D6L8</accession>
<evidence type="ECO:0000313" key="2">
    <source>
        <dbReference type="EMBL" id="CDR96203.1"/>
    </source>
</evidence>
<dbReference type="Proteomes" id="UP000033188">
    <property type="component" value="Chromosome 3"/>
</dbReference>
<proteinExistence type="predicted"/>
<dbReference type="VEuPathDB" id="PiroplasmaDB:BBBOND_0301080"/>
<evidence type="ECO:0000256" key="1">
    <source>
        <dbReference type="SAM" id="Phobius"/>
    </source>
</evidence>
<keyword evidence="1" id="KW-1133">Transmembrane helix</keyword>
<dbReference type="RefSeq" id="XP_012768389.1">
    <property type="nucleotide sequence ID" value="XM_012912935.1"/>
</dbReference>
<keyword evidence="1" id="KW-0812">Transmembrane</keyword>
<evidence type="ECO:0000313" key="3">
    <source>
        <dbReference type="Proteomes" id="UP000033188"/>
    </source>
</evidence>